<dbReference type="KEGG" id="noj:EJ995_03150"/>
<evidence type="ECO:0000313" key="1">
    <source>
        <dbReference type="EMBL" id="AZQ43279.1"/>
    </source>
</evidence>
<dbReference type="InterPro" id="IPR046732">
    <property type="entry name" value="DUF6624"/>
</dbReference>
<dbReference type="EMBL" id="CP034549">
    <property type="protein sequence ID" value="AZQ43279.1"/>
    <property type="molecule type" value="Genomic_DNA"/>
</dbReference>
<gene>
    <name evidence="1" type="ORF">EJ995_03150</name>
</gene>
<reference evidence="1 2" key="1">
    <citation type="submission" date="2018-12" db="EMBL/GenBank/DDBJ databases">
        <title>Complete genome of Nonlabens sp. MJ115.</title>
        <authorList>
            <person name="Choi H.S."/>
            <person name="Jung J."/>
        </authorList>
    </citation>
    <scope>NUCLEOTIDE SEQUENCE [LARGE SCALE GENOMIC DNA]</scope>
    <source>
        <strain evidence="1 2">MJ115</strain>
    </source>
</reference>
<dbReference type="RefSeq" id="WP_126445531.1">
    <property type="nucleotide sequence ID" value="NZ_CP034549.1"/>
</dbReference>
<name>A0A3S9MVX1_9FLAO</name>
<keyword evidence="2" id="KW-1185">Reference proteome</keyword>
<evidence type="ECO:0000313" key="2">
    <source>
        <dbReference type="Proteomes" id="UP000279600"/>
    </source>
</evidence>
<dbReference type="AlphaFoldDB" id="A0A3S9MVX1"/>
<dbReference type="OrthoDB" id="2989458at2"/>
<dbReference type="Proteomes" id="UP000279600">
    <property type="component" value="Chromosome"/>
</dbReference>
<sequence>MKYPKLAKQIIDLKKADLAMRDRLIESSELNDGYNEQMEALHNVNADKLQDIIDEIGFPSIDKVGKEASDAAWLVIQHAISKPLFMKSCLTHLQRLANNEDAYRIPIAYLSDRIAVFQDKPQLYGTQFDWDDQGMMSPQLMDDAGLVNQRRHELGLNTVEQQTIIMRRQAVKESEVPQDSGARKKEYDEWRKKVGWIR</sequence>
<accession>A0A3S9MVX1</accession>
<protein>
    <submittedName>
        <fullName evidence="1">Uncharacterized protein</fullName>
    </submittedName>
</protein>
<proteinExistence type="predicted"/>
<organism evidence="1 2">
    <name type="scientific">Nonlabens ponticola</name>
    <dbReference type="NCBI Taxonomy" id="2496866"/>
    <lineage>
        <taxon>Bacteria</taxon>
        <taxon>Pseudomonadati</taxon>
        <taxon>Bacteroidota</taxon>
        <taxon>Flavobacteriia</taxon>
        <taxon>Flavobacteriales</taxon>
        <taxon>Flavobacteriaceae</taxon>
        <taxon>Nonlabens</taxon>
    </lineage>
</organism>
<dbReference type="Pfam" id="PF20329">
    <property type="entry name" value="DUF6624"/>
    <property type="match status" value="1"/>
</dbReference>